<feature type="non-terminal residue" evidence="8">
    <location>
        <position position="1"/>
    </location>
</feature>
<keyword evidence="9" id="KW-1185">Reference proteome</keyword>
<gene>
    <name evidence="8" type="ORF">P154DRAFT_419613</name>
</gene>
<feature type="transmembrane region" description="Helical" evidence="6">
    <location>
        <begin position="247"/>
        <end position="268"/>
    </location>
</feature>
<feature type="transmembrane region" description="Helical" evidence="6">
    <location>
        <begin position="466"/>
        <end position="485"/>
    </location>
</feature>
<dbReference type="InterPro" id="IPR053791">
    <property type="entry name" value="MFS_Tri12-like"/>
</dbReference>
<evidence type="ECO:0000256" key="1">
    <source>
        <dbReference type="ARBA" id="ARBA00004141"/>
    </source>
</evidence>
<feature type="transmembrane region" description="Helical" evidence="6">
    <location>
        <begin position="96"/>
        <end position="119"/>
    </location>
</feature>
<evidence type="ECO:0000256" key="2">
    <source>
        <dbReference type="ARBA" id="ARBA00022448"/>
    </source>
</evidence>
<sequence>NVAIGPSTNISLVTLVNTLCQGVIFLLMGSISDIIGRRYFVIGGQIFGVIGGIIGATSKDVNMLIGASVMQGIGCAVQLSYPLLVMEIIPNKYRGWGQGMITLLVLPSLGFGPIVARTIVQNVAGGWRFTYWLATIINGIGLVLFIFFYFPPNFRELQPDKSRMREVRQIDYIGFVATHHPFVIYVRTICLLLALTWGGATYPWKSGKIIALLIVGCLGLIAFFLYEIFMPLEQPLLPMQLFKIRNYWIAVLIGSIAQMSYYALNIFWPQQCTVLFTTNNITIGWLSCTTGAALSAGEILMGPLFKRLGHMKLQLIASVVGLCLFGGLMAYANESREGLAIAATAFTGFMVGWTELITIVTAGLVVPPDQIGVAQAFFGSTRAVTGTVASCIYLAIYGGEIATKLPSHVTAHAVAAGLPESSVSDLLTALPNGTAAAFEAVAGVNSTILAAIGAGMKSGYSASYSTVYLSSLAFGGTALIASFFTSDIDKYLTDFVNKTVAGKEMRTEHEHHEKKPGIDDA</sequence>
<evidence type="ECO:0000256" key="6">
    <source>
        <dbReference type="SAM" id="Phobius"/>
    </source>
</evidence>
<feature type="domain" description="Major facilitator superfamily (MFS) profile" evidence="7">
    <location>
        <begin position="1"/>
        <end position="490"/>
    </location>
</feature>
<protein>
    <submittedName>
        <fullName evidence="8">Siderophore iron transporter</fullName>
    </submittedName>
</protein>
<dbReference type="EMBL" id="ML977556">
    <property type="protein sequence ID" value="KAF2007662.1"/>
    <property type="molecule type" value="Genomic_DNA"/>
</dbReference>
<feature type="transmembrane region" description="Helical" evidence="6">
    <location>
        <begin position="172"/>
        <end position="197"/>
    </location>
</feature>
<dbReference type="GO" id="GO:0005886">
    <property type="term" value="C:plasma membrane"/>
    <property type="evidence" value="ECO:0007669"/>
    <property type="project" value="TreeGrafter"/>
</dbReference>
<dbReference type="Proteomes" id="UP000799779">
    <property type="component" value="Unassembled WGS sequence"/>
</dbReference>
<dbReference type="OrthoDB" id="4161376at2759"/>
<dbReference type="InterPro" id="IPR020846">
    <property type="entry name" value="MFS_dom"/>
</dbReference>
<dbReference type="Pfam" id="PF06609">
    <property type="entry name" value="TRI12"/>
    <property type="match status" value="1"/>
</dbReference>
<name>A0A6A5X408_9PLEO</name>
<feature type="transmembrane region" description="Helical" evidence="6">
    <location>
        <begin position="313"/>
        <end position="332"/>
    </location>
</feature>
<dbReference type="GO" id="GO:0022857">
    <property type="term" value="F:transmembrane transporter activity"/>
    <property type="evidence" value="ECO:0007669"/>
    <property type="project" value="InterPro"/>
</dbReference>
<evidence type="ECO:0000313" key="9">
    <source>
        <dbReference type="Proteomes" id="UP000799779"/>
    </source>
</evidence>
<evidence type="ECO:0000256" key="4">
    <source>
        <dbReference type="ARBA" id="ARBA00022989"/>
    </source>
</evidence>
<feature type="transmembrane region" description="Helical" evidence="6">
    <location>
        <begin position="377"/>
        <end position="396"/>
    </location>
</feature>
<evidence type="ECO:0000256" key="5">
    <source>
        <dbReference type="ARBA" id="ARBA00023136"/>
    </source>
</evidence>
<dbReference type="CDD" id="cd06179">
    <property type="entry name" value="MFS_TRI12_like"/>
    <property type="match status" value="1"/>
</dbReference>
<dbReference type="InterPro" id="IPR036259">
    <property type="entry name" value="MFS_trans_sf"/>
</dbReference>
<proteinExistence type="predicted"/>
<feature type="transmembrane region" description="Helical" evidence="6">
    <location>
        <begin position="209"/>
        <end position="226"/>
    </location>
</feature>
<keyword evidence="3 6" id="KW-0812">Transmembrane</keyword>
<feature type="transmembrane region" description="Helical" evidence="6">
    <location>
        <begin position="6"/>
        <end position="27"/>
    </location>
</feature>
<feature type="transmembrane region" description="Helical" evidence="6">
    <location>
        <begin position="131"/>
        <end position="151"/>
    </location>
</feature>
<dbReference type="InterPro" id="IPR010573">
    <property type="entry name" value="MFS_Str1/Tri12-like"/>
</dbReference>
<evidence type="ECO:0000259" key="7">
    <source>
        <dbReference type="PROSITE" id="PS50850"/>
    </source>
</evidence>
<dbReference type="SUPFAM" id="SSF103473">
    <property type="entry name" value="MFS general substrate transporter"/>
    <property type="match status" value="1"/>
</dbReference>
<dbReference type="PANTHER" id="PTHR23501:SF109">
    <property type="entry name" value="MAJOR FACILITATOR SUPERFAMILY (MFS) PROFILE DOMAIN-CONTAINING PROTEIN-RELATED"/>
    <property type="match status" value="1"/>
</dbReference>
<feature type="transmembrane region" description="Helical" evidence="6">
    <location>
        <begin position="338"/>
        <end position="365"/>
    </location>
</feature>
<feature type="transmembrane region" description="Helical" evidence="6">
    <location>
        <begin position="280"/>
        <end position="301"/>
    </location>
</feature>
<dbReference type="AlphaFoldDB" id="A0A6A5X408"/>
<feature type="transmembrane region" description="Helical" evidence="6">
    <location>
        <begin position="39"/>
        <end position="57"/>
    </location>
</feature>
<comment type="subcellular location">
    <subcellularLocation>
        <location evidence="1">Membrane</location>
        <topology evidence="1">Multi-pass membrane protein</topology>
    </subcellularLocation>
</comment>
<evidence type="ECO:0000256" key="3">
    <source>
        <dbReference type="ARBA" id="ARBA00022692"/>
    </source>
</evidence>
<keyword evidence="4 6" id="KW-1133">Transmembrane helix</keyword>
<organism evidence="8 9">
    <name type="scientific">Amniculicola lignicola CBS 123094</name>
    <dbReference type="NCBI Taxonomy" id="1392246"/>
    <lineage>
        <taxon>Eukaryota</taxon>
        <taxon>Fungi</taxon>
        <taxon>Dikarya</taxon>
        <taxon>Ascomycota</taxon>
        <taxon>Pezizomycotina</taxon>
        <taxon>Dothideomycetes</taxon>
        <taxon>Pleosporomycetidae</taxon>
        <taxon>Pleosporales</taxon>
        <taxon>Amniculicolaceae</taxon>
        <taxon>Amniculicola</taxon>
    </lineage>
</organism>
<evidence type="ECO:0000313" key="8">
    <source>
        <dbReference type="EMBL" id="KAF2007662.1"/>
    </source>
</evidence>
<accession>A0A6A5X408</accession>
<dbReference type="Gene3D" id="1.20.1250.20">
    <property type="entry name" value="MFS general substrate transporter like domains"/>
    <property type="match status" value="2"/>
</dbReference>
<dbReference type="PROSITE" id="PS50850">
    <property type="entry name" value="MFS"/>
    <property type="match status" value="1"/>
</dbReference>
<keyword evidence="2" id="KW-0813">Transport</keyword>
<reference evidence="8" key="1">
    <citation type="journal article" date="2020" name="Stud. Mycol.">
        <title>101 Dothideomycetes genomes: a test case for predicting lifestyles and emergence of pathogens.</title>
        <authorList>
            <person name="Haridas S."/>
            <person name="Albert R."/>
            <person name="Binder M."/>
            <person name="Bloem J."/>
            <person name="Labutti K."/>
            <person name="Salamov A."/>
            <person name="Andreopoulos B."/>
            <person name="Baker S."/>
            <person name="Barry K."/>
            <person name="Bills G."/>
            <person name="Bluhm B."/>
            <person name="Cannon C."/>
            <person name="Castanera R."/>
            <person name="Culley D."/>
            <person name="Daum C."/>
            <person name="Ezra D."/>
            <person name="Gonzalez J."/>
            <person name="Henrissat B."/>
            <person name="Kuo A."/>
            <person name="Liang C."/>
            <person name="Lipzen A."/>
            <person name="Lutzoni F."/>
            <person name="Magnuson J."/>
            <person name="Mondo S."/>
            <person name="Nolan M."/>
            <person name="Ohm R."/>
            <person name="Pangilinan J."/>
            <person name="Park H.-J."/>
            <person name="Ramirez L."/>
            <person name="Alfaro M."/>
            <person name="Sun H."/>
            <person name="Tritt A."/>
            <person name="Yoshinaga Y."/>
            <person name="Zwiers L.-H."/>
            <person name="Turgeon B."/>
            <person name="Goodwin S."/>
            <person name="Spatafora J."/>
            <person name="Crous P."/>
            <person name="Grigoriev I."/>
        </authorList>
    </citation>
    <scope>NUCLEOTIDE SEQUENCE</scope>
    <source>
        <strain evidence="8">CBS 123094</strain>
    </source>
</reference>
<keyword evidence="5 6" id="KW-0472">Membrane</keyword>
<dbReference type="PANTHER" id="PTHR23501">
    <property type="entry name" value="MAJOR FACILITATOR SUPERFAMILY"/>
    <property type="match status" value="1"/>
</dbReference>